<evidence type="ECO:0000313" key="1">
    <source>
        <dbReference type="EMBL" id="KAJ7546402.1"/>
    </source>
</evidence>
<organism evidence="1 2">
    <name type="scientific">Diphasiastrum complanatum</name>
    <name type="common">Issler's clubmoss</name>
    <name type="synonym">Lycopodium complanatum</name>
    <dbReference type="NCBI Taxonomy" id="34168"/>
    <lineage>
        <taxon>Eukaryota</taxon>
        <taxon>Viridiplantae</taxon>
        <taxon>Streptophyta</taxon>
        <taxon>Embryophyta</taxon>
        <taxon>Tracheophyta</taxon>
        <taxon>Lycopodiopsida</taxon>
        <taxon>Lycopodiales</taxon>
        <taxon>Lycopodiaceae</taxon>
        <taxon>Lycopodioideae</taxon>
        <taxon>Diphasiastrum</taxon>
    </lineage>
</organism>
<protein>
    <submittedName>
        <fullName evidence="1">Uncharacterized protein</fullName>
    </submittedName>
</protein>
<reference evidence="2" key="1">
    <citation type="journal article" date="2024" name="Proc. Natl. Acad. Sci. U.S.A.">
        <title>Extraordinary preservation of gene collinearity over three hundred million years revealed in homosporous lycophytes.</title>
        <authorList>
            <person name="Li C."/>
            <person name="Wickell D."/>
            <person name="Kuo L.Y."/>
            <person name="Chen X."/>
            <person name="Nie B."/>
            <person name="Liao X."/>
            <person name="Peng D."/>
            <person name="Ji J."/>
            <person name="Jenkins J."/>
            <person name="Williams M."/>
            <person name="Shu S."/>
            <person name="Plott C."/>
            <person name="Barry K."/>
            <person name="Rajasekar S."/>
            <person name="Grimwood J."/>
            <person name="Han X."/>
            <person name="Sun S."/>
            <person name="Hou Z."/>
            <person name="He W."/>
            <person name="Dai G."/>
            <person name="Sun C."/>
            <person name="Schmutz J."/>
            <person name="Leebens-Mack J.H."/>
            <person name="Li F.W."/>
            <person name="Wang L."/>
        </authorList>
    </citation>
    <scope>NUCLEOTIDE SEQUENCE [LARGE SCALE GENOMIC DNA]</scope>
    <source>
        <strain evidence="2">cv. PW_Plant_1</strain>
    </source>
</reference>
<gene>
    <name evidence="1" type="ORF">O6H91_08G038700</name>
</gene>
<name>A0ACC2CWQ1_DIPCM</name>
<proteinExistence type="predicted"/>
<keyword evidence="2" id="KW-1185">Reference proteome</keyword>
<dbReference type="EMBL" id="CM055099">
    <property type="protein sequence ID" value="KAJ7546402.1"/>
    <property type="molecule type" value="Genomic_DNA"/>
</dbReference>
<evidence type="ECO:0000313" key="2">
    <source>
        <dbReference type="Proteomes" id="UP001162992"/>
    </source>
</evidence>
<accession>A0ACC2CWQ1</accession>
<sequence length="388" mass="42067">MALVNSPPGSSWQFESFNGGYVAVAASSPFVDGFQSQTSTRNSQPAPDSAPNPYDMTYRFNATMAVIILSLAGAFVALGIFAFYVQKCASSSDDNDVLLRGAAAARRDERSSKGLDCEVLDQFPIIKYSAAAQDLEEGNKGTDCAVCLTEFQQNESVRLLPLCNHSFHLECIDTWLSNHTTCPLCRISLIPVEKDPIALEQRAAEQQVGEASAPVNEDPLGAALERNSEASSGIERAGEREAILVLSRSSKSFRKAVQEVKMKESVSSTSVRFENGSSSRWINKLRRSRSMEGNRGSPKALSSEARDAFVESLLKQGAIVSKPVQESSQITIDIATYPECAEAREGSSGMANAEEDVKYGRWNSSLLQHSISFTQINGLSLPVLDSAR</sequence>
<dbReference type="Proteomes" id="UP001162992">
    <property type="component" value="Chromosome 8"/>
</dbReference>
<comment type="caution">
    <text evidence="1">The sequence shown here is derived from an EMBL/GenBank/DDBJ whole genome shotgun (WGS) entry which is preliminary data.</text>
</comment>